<comment type="similarity">
    <text evidence="2 7">Belongs to the major facilitator superfamily. Sugar transporter (TC 2.A.1.1) family.</text>
</comment>
<feature type="transmembrane region" description="Helical" evidence="9">
    <location>
        <begin position="88"/>
        <end position="108"/>
    </location>
</feature>
<gene>
    <name evidence="11" type="ORF">BU26DRAFT_518813</name>
</gene>
<evidence type="ECO:0000256" key="5">
    <source>
        <dbReference type="ARBA" id="ARBA00022989"/>
    </source>
</evidence>
<dbReference type="InterPro" id="IPR005829">
    <property type="entry name" value="Sugar_transporter_CS"/>
</dbReference>
<dbReference type="Pfam" id="PF00083">
    <property type="entry name" value="Sugar_tr"/>
    <property type="match status" value="1"/>
</dbReference>
<dbReference type="SUPFAM" id="SSF103473">
    <property type="entry name" value="MFS general substrate transporter"/>
    <property type="match status" value="1"/>
</dbReference>
<feature type="transmembrane region" description="Helical" evidence="9">
    <location>
        <begin position="177"/>
        <end position="199"/>
    </location>
</feature>
<evidence type="ECO:0000259" key="10">
    <source>
        <dbReference type="PROSITE" id="PS50850"/>
    </source>
</evidence>
<evidence type="ECO:0000256" key="7">
    <source>
        <dbReference type="RuleBase" id="RU003346"/>
    </source>
</evidence>
<feature type="transmembrane region" description="Helical" evidence="9">
    <location>
        <begin position="269"/>
        <end position="293"/>
    </location>
</feature>
<dbReference type="RefSeq" id="XP_033685446.1">
    <property type="nucleotide sequence ID" value="XM_033828900.1"/>
</dbReference>
<protein>
    <submittedName>
        <fullName evidence="11">Putative Myo-inositol transporter 1</fullName>
    </submittedName>
</protein>
<keyword evidence="3 7" id="KW-0813">Transport</keyword>
<dbReference type="InterPro" id="IPR036259">
    <property type="entry name" value="MFS_trans_sf"/>
</dbReference>
<organism evidence="11 12">
    <name type="scientific">Trematosphaeria pertusa</name>
    <dbReference type="NCBI Taxonomy" id="390896"/>
    <lineage>
        <taxon>Eukaryota</taxon>
        <taxon>Fungi</taxon>
        <taxon>Dikarya</taxon>
        <taxon>Ascomycota</taxon>
        <taxon>Pezizomycotina</taxon>
        <taxon>Dothideomycetes</taxon>
        <taxon>Pleosporomycetidae</taxon>
        <taxon>Pleosporales</taxon>
        <taxon>Massarineae</taxon>
        <taxon>Trematosphaeriaceae</taxon>
        <taxon>Trematosphaeria</taxon>
    </lineage>
</organism>
<keyword evidence="12" id="KW-1185">Reference proteome</keyword>
<dbReference type="GO" id="GO:0016020">
    <property type="term" value="C:membrane"/>
    <property type="evidence" value="ECO:0007669"/>
    <property type="project" value="UniProtKB-SubCell"/>
</dbReference>
<evidence type="ECO:0000256" key="4">
    <source>
        <dbReference type="ARBA" id="ARBA00022692"/>
    </source>
</evidence>
<keyword evidence="5 9" id="KW-1133">Transmembrane helix</keyword>
<feature type="transmembrane region" description="Helical" evidence="9">
    <location>
        <begin position="369"/>
        <end position="395"/>
    </location>
</feature>
<evidence type="ECO:0000256" key="9">
    <source>
        <dbReference type="SAM" id="Phobius"/>
    </source>
</evidence>
<evidence type="ECO:0000256" key="3">
    <source>
        <dbReference type="ARBA" id="ARBA00022448"/>
    </source>
</evidence>
<evidence type="ECO:0000313" key="12">
    <source>
        <dbReference type="Proteomes" id="UP000800094"/>
    </source>
</evidence>
<feature type="transmembrane region" description="Helical" evidence="9">
    <location>
        <begin position="305"/>
        <end position="326"/>
    </location>
</feature>
<feature type="region of interest" description="Disordered" evidence="8">
    <location>
        <begin position="495"/>
        <end position="532"/>
    </location>
</feature>
<dbReference type="Gene3D" id="1.20.1250.20">
    <property type="entry name" value="MFS general substrate transporter like domains"/>
    <property type="match status" value="1"/>
</dbReference>
<dbReference type="PRINTS" id="PR00171">
    <property type="entry name" value="SUGRTRNSPORT"/>
</dbReference>
<dbReference type="PANTHER" id="PTHR48022:SF72">
    <property type="entry name" value="MAJOR FACILITATOR SUPERFAMILY (MFS) PROFILE DOMAIN-CONTAINING PROTEIN-RELATED"/>
    <property type="match status" value="1"/>
</dbReference>
<dbReference type="PROSITE" id="PS50850">
    <property type="entry name" value="MFS"/>
    <property type="match status" value="1"/>
</dbReference>
<sequence length="532" mass="59236">MMKAPHFNWYGRGFKLRAAITVACQLAFVLFGYDQGVFSGIVGNADFLDTFGHPSPGLEGIIVSIYNLGCFSGCILAFCFCERTGRRLAMWIAMVWIIVGAILQTTAYSVPHIMIARFITGIGTGIETSTVPMYQSELCEAKKRGRLVSSEPLFVGVGIEIAYWFDYGMSYTTGSIAWRLPIACQMVFAFIVIVLVFGLPESPRYLYKHGRSEEALAILCDVYDGTPDDPKIAKENAEILEALKVEQEHGEYKWSQLLKKDKVQTGRRVLLAYGMQFMNQMGGINLVVYYITSVLQLNVGLSRDLSLLLGGVINLMFFIGSLYPTFFLDRIGRRKPMMWGSFGLGLSMMLIAILLSFQPRGGDLAKSTASASVTFFFTYMLIFGATANCIPWVYVPEILPLHVRAKGTAVGISANWIWNFFVVMITPTLLNNLKWKGYLIFMVLNFAFVPLVYFCYPETSNLTLEEIDWLFYEGDVVKRSRRVAKEGWAAHEGWGSFARQGGQGPAPNALESGSLSSGRKVDVVEKTEHGAS</sequence>
<keyword evidence="6 9" id="KW-0472">Membrane</keyword>
<dbReference type="InterPro" id="IPR003663">
    <property type="entry name" value="Sugar/inositol_transpt"/>
</dbReference>
<dbReference type="NCBIfam" id="TIGR00879">
    <property type="entry name" value="SP"/>
    <property type="match status" value="1"/>
</dbReference>
<reference evidence="11" key="1">
    <citation type="journal article" date="2020" name="Stud. Mycol.">
        <title>101 Dothideomycetes genomes: a test case for predicting lifestyles and emergence of pathogens.</title>
        <authorList>
            <person name="Haridas S."/>
            <person name="Albert R."/>
            <person name="Binder M."/>
            <person name="Bloem J."/>
            <person name="Labutti K."/>
            <person name="Salamov A."/>
            <person name="Andreopoulos B."/>
            <person name="Baker S."/>
            <person name="Barry K."/>
            <person name="Bills G."/>
            <person name="Bluhm B."/>
            <person name="Cannon C."/>
            <person name="Castanera R."/>
            <person name="Culley D."/>
            <person name="Daum C."/>
            <person name="Ezra D."/>
            <person name="Gonzalez J."/>
            <person name="Henrissat B."/>
            <person name="Kuo A."/>
            <person name="Liang C."/>
            <person name="Lipzen A."/>
            <person name="Lutzoni F."/>
            <person name="Magnuson J."/>
            <person name="Mondo S."/>
            <person name="Nolan M."/>
            <person name="Ohm R."/>
            <person name="Pangilinan J."/>
            <person name="Park H.-J."/>
            <person name="Ramirez L."/>
            <person name="Alfaro M."/>
            <person name="Sun H."/>
            <person name="Tritt A."/>
            <person name="Yoshinaga Y."/>
            <person name="Zwiers L.-H."/>
            <person name="Turgeon B."/>
            <person name="Goodwin S."/>
            <person name="Spatafora J."/>
            <person name="Crous P."/>
            <person name="Grigoriev I."/>
        </authorList>
    </citation>
    <scope>NUCLEOTIDE SEQUENCE</scope>
    <source>
        <strain evidence="11">CBS 122368</strain>
    </source>
</reference>
<feature type="compositionally biased region" description="Basic and acidic residues" evidence="8">
    <location>
        <begin position="519"/>
        <end position="532"/>
    </location>
</feature>
<dbReference type="InterPro" id="IPR020846">
    <property type="entry name" value="MFS_dom"/>
</dbReference>
<proteinExistence type="inferred from homology"/>
<dbReference type="GeneID" id="54582230"/>
<evidence type="ECO:0000256" key="2">
    <source>
        <dbReference type="ARBA" id="ARBA00010992"/>
    </source>
</evidence>
<dbReference type="PANTHER" id="PTHR48022">
    <property type="entry name" value="PLASTIDIC GLUCOSE TRANSPORTER 4"/>
    <property type="match status" value="1"/>
</dbReference>
<feature type="transmembrane region" description="Helical" evidence="9">
    <location>
        <begin position="338"/>
        <end position="357"/>
    </location>
</feature>
<dbReference type="FunFam" id="1.20.1250.20:FF:000090">
    <property type="entry name" value="MFS sugar transporter, putative"/>
    <property type="match status" value="1"/>
</dbReference>
<feature type="domain" description="Major facilitator superfamily (MFS) profile" evidence="10">
    <location>
        <begin position="20"/>
        <end position="460"/>
    </location>
</feature>
<evidence type="ECO:0000256" key="1">
    <source>
        <dbReference type="ARBA" id="ARBA00004141"/>
    </source>
</evidence>
<feature type="transmembrane region" description="Helical" evidence="9">
    <location>
        <begin position="63"/>
        <end position="81"/>
    </location>
</feature>
<dbReference type="Proteomes" id="UP000800094">
    <property type="component" value="Unassembled WGS sequence"/>
</dbReference>
<comment type="subcellular location">
    <subcellularLocation>
        <location evidence="1">Membrane</location>
        <topology evidence="1">Multi-pass membrane protein</topology>
    </subcellularLocation>
</comment>
<evidence type="ECO:0000313" key="11">
    <source>
        <dbReference type="EMBL" id="KAF2250442.1"/>
    </source>
</evidence>
<dbReference type="GO" id="GO:0005351">
    <property type="term" value="F:carbohydrate:proton symporter activity"/>
    <property type="evidence" value="ECO:0007669"/>
    <property type="project" value="TreeGrafter"/>
</dbReference>
<feature type="transmembrane region" description="Helical" evidence="9">
    <location>
        <begin position="438"/>
        <end position="456"/>
    </location>
</feature>
<evidence type="ECO:0000256" key="8">
    <source>
        <dbReference type="SAM" id="MobiDB-lite"/>
    </source>
</evidence>
<evidence type="ECO:0000256" key="6">
    <source>
        <dbReference type="ARBA" id="ARBA00023136"/>
    </source>
</evidence>
<dbReference type="InterPro" id="IPR050360">
    <property type="entry name" value="MFS_Sugar_Transporters"/>
</dbReference>
<name>A0A6A6IKR2_9PLEO</name>
<keyword evidence="4 9" id="KW-0812">Transmembrane</keyword>
<accession>A0A6A6IKR2</accession>
<feature type="transmembrane region" description="Helical" evidence="9">
    <location>
        <begin position="407"/>
        <end position="426"/>
    </location>
</feature>
<dbReference type="OrthoDB" id="6612291at2759"/>
<dbReference type="PROSITE" id="PS00217">
    <property type="entry name" value="SUGAR_TRANSPORT_2"/>
    <property type="match status" value="1"/>
</dbReference>
<dbReference type="AlphaFoldDB" id="A0A6A6IKR2"/>
<dbReference type="EMBL" id="ML987194">
    <property type="protein sequence ID" value="KAF2250442.1"/>
    <property type="molecule type" value="Genomic_DNA"/>
</dbReference>
<dbReference type="InterPro" id="IPR005828">
    <property type="entry name" value="MFS_sugar_transport-like"/>
</dbReference>